<proteinExistence type="predicted"/>
<name>A0ABC9TG96_LACPA</name>
<gene>
    <name evidence="1" type="ORF">Lpp49_00410</name>
</gene>
<organism evidence="1 2">
    <name type="scientific">Lacticaseibacillus paracasei subsp. paracasei Lpp49</name>
    <dbReference type="NCBI Taxonomy" id="1256213"/>
    <lineage>
        <taxon>Bacteria</taxon>
        <taxon>Bacillati</taxon>
        <taxon>Bacillota</taxon>
        <taxon>Bacilli</taxon>
        <taxon>Lactobacillales</taxon>
        <taxon>Lactobacillaceae</taxon>
        <taxon>Lacticaseibacillus</taxon>
    </lineage>
</organism>
<dbReference type="Proteomes" id="UP000014310">
    <property type="component" value="Unassembled WGS sequence"/>
</dbReference>
<reference evidence="1 2" key="1">
    <citation type="journal article" date="2013" name="PLoS ONE">
        <title>Lactobacillus paracasei comparative genomics: towards species pan-genome definition and exploitation of diversity.</title>
        <authorList>
            <person name="Smokvina T."/>
            <person name="Wels M."/>
            <person name="Polka J."/>
            <person name="Chervaux C."/>
            <person name="Brisse S."/>
            <person name="Boekhorst J."/>
            <person name="van Hylckama Vlieg J.E."/>
            <person name="Siezen R.J."/>
        </authorList>
    </citation>
    <scope>NUCLEOTIDE SEQUENCE [LARGE SCALE GENOMIC DNA]</scope>
    <source>
        <strain evidence="1 2">Lpp49</strain>
    </source>
</reference>
<evidence type="ECO:0000313" key="2">
    <source>
        <dbReference type="Proteomes" id="UP000014310"/>
    </source>
</evidence>
<comment type="caution">
    <text evidence="1">The sequence shown here is derived from an EMBL/GenBank/DDBJ whole genome shotgun (WGS) entry which is preliminary data.</text>
</comment>
<sequence>MFALKDCLWAVMKVNGGNFTCFIPDRAEATAVVRTAYLTVEVHLTKSIQISFSTLELIIQIPDKLIMYGLYTSSYNGDA</sequence>
<dbReference type="AlphaFoldDB" id="A0ABC9TG96"/>
<protein>
    <submittedName>
        <fullName evidence="1">Uncharacterized protein</fullName>
    </submittedName>
</protein>
<accession>A0ABC9TG96</accession>
<dbReference type="EMBL" id="ANKJ01000001">
    <property type="protein sequence ID" value="EPC92661.1"/>
    <property type="molecule type" value="Genomic_DNA"/>
</dbReference>
<evidence type="ECO:0000313" key="1">
    <source>
        <dbReference type="EMBL" id="EPC92661.1"/>
    </source>
</evidence>